<name>A0A9D2LVI4_9FIRM</name>
<dbReference type="PANTHER" id="PTHR43479:SF11">
    <property type="entry name" value="ACREF_ENVCD OPERON REPRESSOR-RELATED"/>
    <property type="match status" value="1"/>
</dbReference>
<keyword evidence="1 2" id="KW-0238">DNA-binding</keyword>
<evidence type="ECO:0000313" key="5">
    <source>
        <dbReference type="Proteomes" id="UP000823842"/>
    </source>
</evidence>
<reference evidence="4" key="1">
    <citation type="journal article" date="2021" name="PeerJ">
        <title>Extensive microbial diversity within the chicken gut microbiome revealed by metagenomics and culture.</title>
        <authorList>
            <person name="Gilroy R."/>
            <person name="Ravi A."/>
            <person name="Getino M."/>
            <person name="Pursley I."/>
            <person name="Horton D.L."/>
            <person name="Alikhan N.F."/>
            <person name="Baker D."/>
            <person name="Gharbi K."/>
            <person name="Hall N."/>
            <person name="Watson M."/>
            <person name="Adriaenssens E.M."/>
            <person name="Foster-Nyarko E."/>
            <person name="Jarju S."/>
            <person name="Secka A."/>
            <person name="Antonio M."/>
            <person name="Oren A."/>
            <person name="Chaudhuri R.R."/>
            <person name="La Ragione R."/>
            <person name="Hildebrand F."/>
            <person name="Pallen M.J."/>
        </authorList>
    </citation>
    <scope>NUCLEOTIDE SEQUENCE</scope>
    <source>
        <strain evidence="4">ChiSjej1B19-5720</strain>
    </source>
</reference>
<reference evidence="4" key="2">
    <citation type="submission" date="2021-04" db="EMBL/GenBank/DDBJ databases">
        <authorList>
            <person name="Gilroy R."/>
        </authorList>
    </citation>
    <scope>NUCLEOTIDE SEQUENCE</scope>
    <source>
        <strain evidence="4">ChiSjej1B19-5720</strain>
    </source>
</reference>
<dbReference type="PRINTS" id="PR00455">
    <property type="entry name" value="HTHTETR"/>
</dbReference>
<dbReference type="PANTHER" id="PTHR43479">
    <property type="entry name" value="ACREF/ENVCD OPERON REPRESSOR-RELATED"/>
    <property type="match status" value="1"/>
</dbReference>
<dbReference type="EMBL" id="DWYZ01000281">
    <property type="protein sequence ID" value="HJB29993.1"/>
    <property type="molecule type" value="Genomic_DNA"/>
</dbReference>
<dbReference type="InterPro" id="IPR009057">
    <property type="entry name" value="Homeodomain-like_sf"/>
</dbReference>
<dbReference type="PROSITE" id="PS01081">
    <property type="entry name" value="HTH_TETR_1"/>
    <property type="match status" value="1"/>
</dbReference>
<accession>A0A9D2LVI4</accession>
<evidence type="ECO:0000259" key="3">
    <source>
        <dbReference type="PROSITE" id="PS50977"/>
    </source>
</evidence>
<dbReference type="AlphaFoldDB" id="A0A9D2LVI4"/>
<proteinExistence type="predicted"/>
<dbReference type="InterPro" id="IPR023772">
    <property type="entry name" value="DNA-bd_HTH_TetR-type_CS"/>
</dbReference>
<sequence length="199" mass="23014">MGKLELNKKQKKAALYNAAYDLFISKGFAKTTISDIVEKAGVAKGTFYLYFRDKYDIHDKLIAHKTAELFYQSQKALEHTNCTDFKEQIYFVIQFILDELEKNTALLLFISKNLSWGVFRGLFHQEASEEGYPFYRSYLNFLSKSSKTYQNPEVMLFTIIELVGSTCHSCILYDQPIPISEYKPYLYKAISGIMDSFSS</sequence>
<dbReference type="PROSITE" id="PS50977">
    <property type="entry name" value="HTH_TETR_2"/>
    <property type="match status" value="1"/>
</dbReference>
<dbReference type="SUPFAM" id="SSF46689">
    <property type="entry name" value="Homeodomain-like"/>
    <property type="match status" value="1"/>
</dbReference>
<dbReference type="Proteomes" id="UP000823842">
    <property type="component" value="Unassembled WGS sequence"/>
</dbReference>
<protein>
    <submittedName>
        <fullName evidence="4">TetR/AcrR family transcriptional regulator</fullName>
    </submittedName>
</protein>
<gene>
    <name evidence="4" type="ORF">IAA06_14560</name>
</gene>
<organism evidence="4 5">
    <name type="scientific">Candidatus Blautia faecavium</name>
    <dbReference type="NCBI Taxonomy" id="2838487"/>
    <lineage>
        <taxon>Bacteria</taxon>
        <taxon>Bacillati</taxon>
        <taxon>Bacillota</taxon>
        <taxon>Clostridia</taxon>
        <taxon>Lachnospirales</taxon>
        <taxon>Lachnospiraceae</taxon>
        <taxon>Blautia</taxon>
    </lineage>
</organism>
<dbReference type="GO" id="GO:0003677">
    <property type="term" value="F:DNA binding"/>
    <property type="evidence" value="ECO:0007669"/>
    <property type="project" value="UniProtKB-UniRule"/>
</dbReference>
<dbReference type="Pfam" id="PF00440">
    <property type="entry name" value="TetR_N"/>
    <property type="match status" value="1"/>
</dbReference>
<evidence type="ECO:0000256" key="1">
    <source>
        <dbReference type="ARBA" id="ARBA00023125"/>
    </source>
</evidence>
<evidence type="ECO:0000256" key="2">
    <source>
        <dbReference type="PROSITE-ProRule" id="PRU00335"/>
    </source>
</evidence>
<evidence type="ECO:0000313" key="4">
    <source>
        <dbReference type="EMBL" id="HJB29993.1"/>
    </source>
</evidence>
<dbReference type="InterPro" id="IPR001647">
    <property type="entry name" value="HTH_TetR"/>
</dbReference>
<dbReference type="Gene3D" id="1.10.357.10">
    <property type="entry name" value="Tetracycline Repressor, domain 2"/>
    <property type="match status" value="1"/>
</dbReference>
<feature type="domain" description="HTH tetR-type" evidence="3">
    <location>
        <begin position="9"/>
        <end position="69"/>
    </location>
</feature>
<feature type="DNA-binding region" description="H-T-H motif" evidence="2">
    <location>
        <begin position="32"/>
        <end position="51"/>
    </location>
</feature>
<comment type="caution">
    <text evidence="4">The sequence shown here is derived from an EMBL/GenBank/DDBJ whole genome shotgun (WGS) entry which is preliminary data.</text>
</comment>
<dbReference type="InterPro" id="IPR050624">
    <property type="entry name" value="HTH-type_Tx_Regulator"/>
</dbReference>